<dbReference type="PRINTS" id="PR00171">
    <property type="entry name" value="SUGRTRNSPORT"/>
</dbReference>
<keyword evidence="3 7" id="KW-0813">Transport</keyword>
<evidence type="ECO:0000256" key="7">
    <source>
        <dbReference type="RuleBase" id="RU003346"/>
    </source>
</evidence>
<dbReference type="GO" id="GO:0005886">
    <property type="term" value="C:plasma membrane"/>
    <property type="evidence" value="ECO:0007669"/>
    <property type="project" value="UniProtKB-SubCell"/>
</dbReference>
<feature type="transmembrane region" description="Helical" evidence="9">
    <location>
        <begin position="279"/>
        <end position="305"/>
    </location>
</feature>
<dbReference type="AlphaFoldDB" id="A0A367E5K5"/>
<feature type="transmembrane region" description="Helical" evidence="9">
    <location>
        <begin position="414"/>
        <end position="435"/>
    </location>
</feature>
<evidence type="ECO:0000256" key="5">
    <source>
        <dbReference type="ARBA" id="ARBA00022989"/>
    </source>
</evidence>
<evidence type="ECO:0000256" key="6">
    <source>
        <dbReference type="ARBA" id="ARBA00023136"/>
    </source>
</evidence>
<feature type="transmembrane region" description="Helical" evidence="9">
    <location>
        <begin position="175"/>
        <end position="192"/>
    </location>
</feature>
<keyword evidence="12" id="KW-1185">Reference proteome</keyword>
<evidence type="ECO:0000256" key="3">
    <source>
        <dbReference type="ARBA" id="ARBA00022448"/>
    </source>
</evidence>
<dbReference type="OrthoDB" id="4008739at2"/>
<feature type="transmembrane region" description="Helical" evidence="9">
    <location>
        <begin position="447"/>
        <end position="466"/>
    </location>
</feature>
<dbReference type="InterPro" id="IPR003663">
    <property type="entry name" value="Sugar/inositol_transpt"/>
</dbReference>
<feature type="compositionally biased region" description="Basic and acidic residues" evidence="8">
    <location>
        <begin position="15"/>
        <end position="35"/>
    </location>
</feature>
<dbReference type="NCBIfam" id="TIGR00879">
    <property type="entry name" value="SP"/>
    <property type="match status" value="1"/>
</dbReference>
<dbReference type="SUPFAM" id="SSF103473">
    <property type="entry name" value="MFS general substrate transporter"/>
    <property type="match status" value="1"/>
</dbReference>
<feature type="transmembrane region" description="Helical" evidence="9">
    <location>
        <begin position="354"/>
        <end position="373"/>
    </location>
</feature>
<organism evidence="11 12">
    <name type="scientific">Streptomyces reniochalinae</name>
    <dbReference type="NCBI Taxonomy" id="2250578"/>
    <lineage>
        <taxon>Bacteria</taxon>
        <taxon>Bacillati</taxon>
        <taxon>Actinomycetota</taxon>
        <taxon>Actinomycetes</taxon>
        <taxon>Kitasatosporales</taxon>
        <taxon>Streptomycetaceae</taxon>
        <taxon>Streptomyces</taxon>
    </lineage>
</organism>
<name>A0A367E5K5_9ACTN</name>
<feature type="domain" description="Major facilitator superfamily (MFS) profile" evidence="10">
    <location>
        <begin position="43"/>
        <end position="470"/>
    </location>
</feature>
<evidence type="ECO:0000256" key="2">
    <source>
        <dbReference type="ARBA" id="ARBA00010992"/>
    </source>
</evidence>
<dbReference type="PROSITE" id="PS00217">
    <property type="entry name" value="SUGAR_TRANSPORT_2"/>
    <property type="match status" value="1"/>
</dbReference>
<accession>A0A367E5K5</accession>
<dbReference type="InterPro" id="IPR005829">
    <property type="entry name" value="Sugar_transporter_CS"/>
</dbReference>
<protein>
    <submittedName>
        <fullName evidence="11">Sugar porter family MFS transporter</fullName>
    </submittedName>
</protein>
<dbReference type="PROSITE" id="PS50850">
    <property type="entry name" value="MFS"/>
    <property type="match status" value="1"/>
</dbReference>
<keyword evidence="5 9" id="KW-1133">Transmembrane helix</keyword>
<dbReference type="InterPro" id="IPR005828">
    <property type="entry name" value="MFS_sugar_transport-like"/>
</dbReference>
<dbReference type="Proteomes" id="UP000253507">
    <property type="component" value="Unassembled WGS sequence"/>
</dbReference>
<feature type="transmembrane region" description="Helical" evidence="9">
    <location>
        <begin position="325"/>
        <end position="342"/>
    </location>
</feature>
<feature type="region of interest" description="Disordered" evidence="8">
    <location>
        <begin position="15"/>
        <end position="36"/>
    </location>
</feature>
<evidence type="ECO:0000256" key="8">
    <source>
        <dbReference type="SAM" id="MobiDB-lite"/>
    </source>
</evidence>
<keyword evidence="6 9" id="KW-0472">Membrane</keyword>
<gene>
    <name evidence="11" type="ORF">DQ392_32865</name>
</gene>
<evidence type="ECO:0000256" key="9">
    <source>
        <dbReference type="SAM" id="Phobius"/>
    </source>
</evidence>
<feature type="transmembrane region" description="Helical" evidence="9">
    <location>
        <begin position="198"/>
        <end position="220"/>
    </location>
</feature>
<dbReference type="Pfam" id="PF00083">
    <property type="entry name" value="Sugar_tr"/>
    <property type="match status" value="1"/>
</dbReference>
<feature type="transmembrane region" description="Helical" evidence="9">
    <location>
        <begin position="134"/>
        <end position="155"/>
    </location>
</feature>
<dbReference type="InterPro" id="IPR050814">
    <property type="entry name" value="Myo-inositol_Transporter"/>
</dbReference>
<proteinExistence type="inferred from homology"/>
<comment type="subcellular location">
    <subcellularLocation>
        <location evidence="1">Cell membrane</location>
        <topology evidence="1">Multi-pass membrane protein</topology>
    </subcellularLocation>
</comment>
<evidence type="ECO:0000259" key="10">
    <source>
        <dbReference type="PROSITE" id="PS50850"/>
    </source>
</evidence>
<dbReference type="InterPro" id="IPR036259">
    <property type="entry name" value="MFS_trans_sf"/>
</dbReference>
<dbReference type="GO" id="GO:0022857">
    <property type="term" value="F:transmembrane transporter activity"/>
    <property type="evidence" value="ECO:0007669"/>
    <property type="project" value="InterPro"/>
</dbReference>
<dbReference type="Gene3D" id="1.20.1250.20">
    <property type="entry name" value="MFS general substrate transporter like domains"/>
    <property type="match status" value="1"/>
</dbReference>
<evidence type="ECO:0000313" key="11">
    <source>
        <dbReference type="EMBL" id="RCG13291.1"/>
    </source>
</evidence>
<dbReference type="PANTHER" id="PTHR48020:SF12">
    <property type="entry name" value="PROTON MYO-INOSITOL COTRANSPORTER"/>
    <property type="match status" value="1"/>
</dbReference>
<comment type="similarity">
    <text evidence="2 7">Belongs to the major facilitator superfamily. Sugar transporter (TC 2.A.1.1) family.</text>
</comment>
<reference evidence="11 12" key="1">
    <citation type="submission" date="2018-06" db="EMBL/GenBank/DDBJ databases">
        <title>Streptomyces reniochalinae sp. nov. and Streptomyces diacarnus sp. nov. from marine sponges.</title>
        <authorList>
            <person name="Li L."/>
        </authorList>
    </citation>
    <scope>NUCLEOTIDE SEQUENCE [LARGE SCALE GENOMIC DNA]</scope>
    <source>
        <strain evidence="11 12">LHW50302</strain>
    </source>
</reference>
<feature type="transmembrane region" description="Helical" evidence="9">
    <location>
        <begin position="43"/>
        <end position="68"/>
    </location>
</feature>
<feature type="transmembrane region" description="Helical" evidence="9">
    <location>
        <begin position="80"/>
        <end position="97"/>
    </location>
</feature>
<dbReference type="InterPro" id="IPR020846">
    <property type="entry name" value="MFS_dom"/>
</dbReference>
<dbReference type="PANTHER" id="PTHR48020">
    <property type="entry name" value="PROTON MYO-INOSITOL COTRANSPORTER"/>
    <property type="match status" value="1"/>
</dbReference>
<feature type="transmembrane region" description="Helical" evidence="9">
    <location>
        <begin position="109"/>
        <end position="128"/>
    </location>
</feature>
<evidence type="ECO:0000313" key="12">
    <source>
        <dbReference type="Proteomes" id="UP000253507"/>
    </source>
</evidence>
<sequence>MRVCTDAGWTKREECVRDPTGRTPPHGDPKGDPKAVRRRQNRVAGIATIGGFLFGYDTGVISGALIYISSDLHLDATEQSVVVSCLLLGAAFGGTFAGRVSDTAGRRRVINWAAVLFLIGTAGSALATSMEVMVAARIVLGLGVGAVSAVVPLYIGEIAPLSRRGRLVNQNEIMLVTGQLAASVVNAAIAGVSEDDQVWRWMLGVALIPAIGLFVGSRFLPESPRWLVSHRQFDEADRTLHSLREPQAAQEEYGHILDVSRAHRHDARMKPRRYLTIRWVRHLVVVGIGVSLCQQLAGVNAVVYYAPTLLSRTGLSANASVTSEIAVGGMGVVATLVGMYLVSRVDRRPMLMTGQIGAAAAHLLIVALITVLSGTVMSVSVLGAMVIFIFFQQCFISTVTWLTLSELFPMRVRGFAMGLSVFFQWTANLVVSLAFPNVIERYGPQAAFGSFVVLSLLGFAFTRWVLPETRRESLEDLERRLKARFS</sequence>
<evidence type="ECO:0000256" key="4">
    <source>
        <dbReference type="ARBA" id="ARBA00022692"/>
    </source>
</evidence>
<comment type="caution">
    <text evidence="11">The sequence shown here is derived from an EMBL/GenBank/DDBJ whole genome shotgun (WGS) entry which is preliminary data.</text>
</comment>
<evidence type="ECO:0000256" key="1">
    <source>
        <dbReference type="ARBA" id="ARBA00004651"/>
    </source>
</evidence>
<dbReference type="EMBL" id="QOIM01000057">
    <property type="protein sequence ID" value="RCG13291.1"/>
    <property type="molecule type" value="Genomic_DNA"/>
</dbReference>
<feature type="transmembrane region" description="Helical" evidence="9">
    <location>
        <begin position="379"/>
        <end position="402"/>
    </location>
</feature>
<keyword evidence="4 9" id="KW-0812">Transmembrane</keyword>